<proteinExistence type="inferred from homology"/>
<reference evidence="9" key="1">
    <citation type="journal article" date="2015" name="Nature">
        <title>Complex archaea that bridge the gap between prokaryotes and eukaryotes.</title>
        <authorList>
            <person name="Spang A."/>
            <person name="Saw J.H."/>
            <person name="Jorgensen S.L."/>
            <person name="Zaremba-Niedzwiedzka K."/>
            <person name="Martijn J."/>
            <person name="Lind A.E."/>
            <person name="van Eijk R."/>
            <person name="Schleper C."/>
            <person name="Guy L."/>
            <person name="Ettema T.J."/>
        </authorList>
    </citation>
    <scope>NUCLEOTIDE SEQUENCE</scope>
</reference>
<evidence type="ECO:0008006" key="10">
    <source>
        <dbReference type="Google" id="ProtNLM"/>
    </source>
</evidence>
<evidence type="ECO:0000256" key="6">
    <source>
        <dbReference type="ARBA" id="ARBA00022989"/>
    </source>
</evidence>
<evidence type="ECO:0000256" key="4">
    <source>
        <dbReference type="ARBA" id="ARBA00022475"/>
    </source>
</evidence>
<dbReference type="PANTHER" id="PTHR21716">
    <property type="entry name" value="TRANSMEMBRANE PROTEIN"/>
    <property type="match status" value="1"/>
</dbReference>
<keyword evidence="4" id="KW-1003">Cell membrane</keyword>
<feature type="transmembrane region" description="Helical" evidence="8">
    <location>
        <begin position="12"/>
        <end position="29"/>
    </location>
</feature>
<name>A0A0F9PQ04_9ZZZZ</name>
<evidence type="ECO:0000256" key="2">
    <source>
        <dbReference type="ARBA" id="ARBA00009773"/>
    </source>
</evidence>
<feature type="transmembrane region" description="Helical" evidence="8">
    <location>
        <begin position="146"/>
        <end position="169"/>
    </location>
</feature>
<sequence>MSKDNSLNYIDLERLVLFIVLLLLAFRFVQLTISILILFALVFLIFLLLNPVVVWVEKRKIKRGWAALITVVSVLIIFAVLILVLLPPIIIQSNKLIDQIPEITQGLLAQLKTISEQIPYLESLSSDIDLGKIVSGPPLVSGLAKIGSNIVTVIFFGALGIFLVIFMLANPKPIIMGLLQFFPEQKVFRVREGIIFLSRDIATWFYSALTIGIINGITVAIGLAVVGVPFAFVFGILYAMAEFIPYIGPLAVAILAIFFALSQSFVAALVVLVILIIVQILEATVWGPLILSRNLDLHPVSIIFGVLTAETLLGVLGALLAIPFLLTIKIFYYEFYRLAFPPNFLEDEAGEVMEMQLEHTHEHKKRKM</sequence>
<evidence type="ECO:0000256" key="7">
    <source>
        <dbReference type="ARBA" id="ARBA00023136"/>
    </source>
</evidence>
<keyword evidence="7 8" id="KW-0472">Membrane</keyword>
<dbReference type="EMBL" id="LAZR01002148">
    <property type="protein sequence ID" value="KKN33825.1"/>
    <property type="molecule type" value="Genomic_DNA"/>
</dbReference>
<feature type="transmembrane region" description="Helical" evidence="8">
    <location>
        <begin position="302"/>
        <end position="328"/>
    </location>
</feature>
<gene>
    <name evidence="9" type="ORF">LCGC14_0799900</name>
</gene>
<keyword evidence="6 8" id="KW-1133">Transmembrane helix</keyword>
<protein>
    <recommendedName>
        <fullName evidence="10">AI-2E family transporter</fullName>
    </recommendedName>
</protein>
<feature type="transmembrane region" description="Helical" evidence="8">
    <location>
        <begin position="268"/>
        <end position="290"/>
    </location>
</feature>
<evidence type="ECO:0000313" key="9">
    <source>
        <dbReference type="EMBL" id="KKN33825.1"/>
    </source>
</evidence>
<dbReference type="InterPro" id="IPR002549">
    <property type="entry name" value="AI-2E-like"/>
</dbReference>
<evidence type="ECO:0000256" key="8">
    <source>
        <dbReference type="SAM" id="Phobius"/>
    </source>
</evidence>
<dbReference type="AlphaFoldDB" id="A0A0F9PQ04"/>
<evidence type="ECO:0000256" key="3">
    <source>
        <dbReference type="ARBA" id="ARBA00022448"/>
    </source>
</evidence>
<dbReference type="Pfam" id="PF01594">
    <property type="entry name" value="AI-2E_transport"/>
    <property type="match status" value="1"/>
</dbReference>
<keyword evidence="5 8" id="KW-0812">Transmembrane</keyword>
<dbReference type="GO" id="GO:0005886">
    <property type="term" value="C:plasma membrane"/>
    <property type="evidence" value="ECO:0007669"/>
    <property type="project" value="UniProtKB-SubCell"/>
</dbReference>
<comment type="subcellular location">
    <subcellularLocation>
        <location evidence="1">Cell membrane</location>
        <topology evidence="1">Multi-pass membrane protein</topology>
    </subcellularLocation>
</comment>
<feature type="transmembrane region" description="Helical" evidence="8">
    <location>
        <begin position="243"/>
        <end position="261"/>
    </location>
</feature>
<dbReference type="PANTHER" id="PTHR21716:SF53">
    <property type="entry name" value="PERMEASE PERM-RELATED"/>
    <property type="match status" value="1"/>
</dbReference>
<evidence type="ECO:0000256" key="5">
    <source>
        <dbReference type="ARBA" id="ARBA00022692"/>
    </source>
</evidence>
<comment type="similarity">
    <text evidence="2">Belongs to the autoinducer-2 exporter (AI-2E) (TC 2.A.86) family.</text>
</comment>
<feature type="transmembrane region" description="Helical" evidence="8">
    <location>
        <begin position="204"/>
        <end position="237"/>
    </location>
</feature>
<evidence type="ECO:0000256" key="1">
    <source>
        <dbReference type="ARBA" id="ARBA00004651"/>
    </source>
</evidence>
<accession>A0A0F9PQ04</accession>
<organism evidence="9">
    <name type="scientific">marine sediment metagenome</name>
    <dbReference type="NCBI Taxonomy" id="412755"/>
    <lineage>
        <taxon>unclassified sequences</taxon>
        <taxon>metagenomes</taxon>
        <taxon>ecological metagenomes</taxon>
    </lineage>
</organism>
<keyword evidence="3" id="KW-0813">Transport</keyword>
<feature type="transmembrane region" description="Helical" evidence="8">
    <location>
        <begin position="35"/>
        <end position="56"/>
    </location>
</feature>
<feature type="transmembrane region" description="Helical" evidence="8">
    <location>
        <begin position="68"/>
        <end position="91"/>
    </location>
</feature>
<comment type="caution">
    <text evidence="9">The sequence shown here is derived from an EMBL/GenBank/DDBJ whole genome shotgun (WGS) entry which is preliminary data.</text>
</comment>